<keyword evidence="2" id="KW-0496">Mitochondrion</keyword>
<dbReference type="Pfam" id="PF00961">
    <property type="entry name" value="LAGLIDADG_1"/>
    <property type="match status" value="2"/>
</dbReference>
<dbReference type="PANTHER" id="PTHR36181">
    <property type="entry name" value="INTRON-ENCODED ENDONUCLEASE AI3-RELATED"/>
    <property type="match status" value="1"/>
</dbReference>
<dbReference type="InterPro" id="IPR004860">
    <property type="entry name" value="LAGLIDADG_dom"/>
</dbReference>
<dbReference type="GO" id="GO:0005739">
    <property type="term" value="C:mitochondrion"/>
    <property type="evidence" value="ECO:0007669"/>
    <property type="project" value="UniProtKB-ARBA"/>
</dbReference>
<name>G5CEV0_9LECA</name>
<feature type="domain" description="Homing endonuclease LAGLIDADG" evidence="1">
    <location>
        <begin position="184"/>
        <end position="283"/>
    </location>
</feature>
<dbReference type="SUPFAM" id="SSF55608">
    <property type="entry name" value="Homing endonucleases"/>
    <property type="match status" value="2"/>
</dbReference>
<sequence length="286" mass="32929">MEVKSEKNLSEKNNLTTVPVTAGGLDPLNLPKGKGLEDKTYIEQFFVGLLEGDGTITSNLNSNKSNSIIIRIVISLNNLQENVTMLNKIKQNIGGRVVIERKNKYVTWIASNKNDLTKVFVILAKYPLLTARKQCQLDFVKNCLLEKDIGNFLINRNNKYSNKKTFLEDFAKIDKLPLYFAPWLSGFIEAEGNFNLVLNEKGVLKGSKFSIGQNDEIHILNWIKLYFNSNNSISKDKPKINGNFQYYRLSLYNAESRKLLFEHFKNYPLLGYKNVSYKKFYDYHNI</sequence>
<dbReference type="RefSeq" id="YP_005351222.1">
    <property type="nucleotide sequence ID" value="NC_016957.1"/>
</dbReference>
<proteinExistence type="predicted"/>
<evidence type="ECO:0000259" key="1">
    <source>
        <dbReference type="Pfam" id="PF00961"/>
    </source>
</evidence>
<dbReference type="EMBL" id="JN088165">
    <property type="protein sequence ID" value="AEK48337.1"/>
    <property type="molecule type" value="Genomic_DNA"/>
</dbReference>
<evidence type="ECO:0000313" key="2">
    <source>
        <dbReference type="EMBL" id="AEK48337.1"/>
    </source>
</evidence>
<dbReference type="InterPro" id="IPR027434">
    <property type="entry name" value="Homing_endonucl"/>
</dbReference>
<gene>
    <name evidence="2" type="primary">cox1</name>
</gene>
<dbReference type="Gene3D" id="3.10.28.10">
    <property type="entry name" value="Homing endonucleases"/>
    <property type="match status" value="2"/>
</dbReference>
<accession>G5CEV0</accession>
<dbReference type="PANTHER" id="PTHR36181:SF2">
    <property type="entry name" value="INTRON-ENCODED ENDONUCLEASE AI3-RELATED"/>
    <property type="match status" value="1"/>
</dbReference>
<dbReference type="GO" id="GO:0004519">
    <property type="term" value="F:endonuclease activity"/>
    <property type="evidence" value="ECO:0007669"/>
    <property type="project" value="InterPro"/>
</dbReference>
<dbReference type="AlphaFoldDB" id="G5CEV0"/>
<reference evidence="2" key="1">
    <citation type="journal article" date="2012" name="Fungal Biol.">
        <title>Mitochondrial genomes from the lichenized fungi Peltigera membranacea and Peltigera malacea: Features and phylogeny.</title>
        <authorList>
            <person name="Xavier B.B."/>
            <person name="Miao V.P."/>
            <person name="Jonsson Z.O."/>
            <person name="Andresson O.S."/>
        </authorList>
    </citation>
    <scope>NUCLEOTIDE SEQUENCE</scope>
    <source>
        <strain evidence="2">LA-31632</strain>
    </source>
</reference>
<protein>
    <submittedName>
        <fullName evidence="2">Orf861</fullName>
    </submittedName>
</protein>
<dbReference type="GeneID" id="11816641"/>
<geneLocation type="mitochondrion" evidence="2"/>
<dbReference type="InterPro" id="IPR051289">
    <property type="entry name" value="LAGLIDADG_Endonuclease"/>
</dbReference>
<organism evidence="2">
    <name type="scientific">Peltigera membranacea</name>
    <dbReference type="NCBI Taxonomy" id="161997"/>
    <lineage>
        <taxon>Eukaryota</taxon>
        <taxon>Fungi</taxon>
        <taxon>Dikarya</taxon>
        <taxon>Ascomycota</taxon>
        <taxon>Pezizomycotina</taxon>
        <taxon>Lecanoromycetes</taxon>
        <taxon>OSLEUM clade</taxon>
        <taxon>Lecanoromycetidae</taxon>
        <taxon>Peltigerales</taxon>
        <taxon>Peltigerineae</taxon>
        <taxon>Peltigeraceae</taxon>
        <taxon>Peltigera</taxon>
    </lineage>
</organism>
<feature type="domain" description="Homing endonuclease LAGLIDADG" evidence="1">
    <location>
        <begin position="47"/>
        <end position="141"/>
    </location>
</feature>